<comment type="caution">
    <text evidence="1">The sequence shown here is derived from an EMBL/GenBank/DDBJ whole genome shotgun (WGS) entry which is preliminary data.</text>
</comment>
<protein>
    <submittedName>
        <fullName evidence="1">Uncharacterized protein</fullName>
    </submittedName>
</protein>
<dbReference type="Proteomes" id="UP000748531">
    <property type="component" value="Unassembled WGS sequence"/>
</dbReference>
<evidence type="ECO:0000313" key="2">
    <source>
        <dbReference type="Proteomes" id="UP000748531"/>
    </source>
</evidence>
<keyword evidence="2" id="KW-1185">Reference proteome</keyword>
<organism evidence="1 2">
    <name type="scientific">Paragonimus heterotremus</name>
    <dbReference type="NCBI Taxonomy" id="100268"/>
    <lineage>
        <taxon>Eukaryota</taxon>
        <taxon>Metazoa</taxon>
        <taxon>Spiralia</taxon>
        <taxon>Lophotrochozoa</taxon>
        <taxon>Platyhelminthes</taxon>
        <taxon>Trematoda</taxon>
        <taxon>Digenea</taxon>
        <taxon>Plagiorchiida</taxon>
        <taxon>Troglotremata</taxon>
        <taxon>Troglotrematidae</taxon>
        <taxon>Paragonimus</taxon>
    </lineage>
</organism>
<accession>A0A8J4T0M3</accession>
<name>A0A8J4T0M3_9TREM</name>
<dbReference type="EMBL" id="LUCH01001420">
    <property type="protein sequence ID" value="KAF5403106.1"/>
    <property type="molecule type" value="Genomic_DNA"/>
</dbReference>
<gene>
    <name evidence="1" type="ORF">PHET_03041</name>
</gene>
<evidence type="ECO:0000313" key="1">
    <source>
        <dbReference type="EMBL" id="KAF5403106.1"/>
    </source>
</evidence>
<dbReference type="AlphaFoldDB" id="A0A8J4T0M3"/>
<sequence length="77" mass="8899">MPAYASLVKINFHGRHFAKRLLLVARLDTKSYEKLKSTTCESLSEIHVTVTLGYRRKLTVWQPYHVQTSTNHVVTLD</sequence>
<proteinExistence type="predicted"/>
<reference evidence="1" key="1">
    <citation type="submission" date="2019-05" db="EMBL/GenBank/DDBJ databases">
        <title>Annotation for the trematode Paragonimus heterotremus.</title>
        <authorList>
            <person name="Choi Y.-J."/>
        </authorList>
    </citation>
    <scope>NUCLEOTIDE SEQUENCE</scope>
    <source>
        <strain evidence="1">LC</strain>
    </source>
</reference>